<feature type="transmembrane region" description="Helical" evidence="5">
    <location>
        <begin position="163"/>
        <end position="184"/>
    </location>
</feature>
<keyword evidence="7" id="KW-1185">Reference proteome</keyword>
<comment type="subcellular location">
    <subcellularLocation>
        <location evidence="1">Membrane</location>
        <topology evidence="1">Multi-pass membrane protein</topology>
    </subcellularLocation>
</comment>
<organism evidence="6 7">
    <name type="scientific">Microcella pacifica</name>
    <dbReference type="NCBI Taxonomy" id="2591847"/>
    <lineage>
        <taxon>Bacteria</taxon>
        <taxon>Bacillati</taxon>
        <taxon>Actinomycetota</taxon>
        <taxon>Actinomycetes</taxon>
        <taxon>Micrococcales</taxon>
        <taxon>Microbacteriaceae</taxon>
        <taxon>Microcella</taxon>
    </lineage>
</organism>
<reference evidence="6 7" key="2">
    <citation type="submission" date="2020-03" db="EMBL/GenBank/DDBJ databases">
        <title>Chryseoglobus sp. isolated from a deep-sea seamount.</title>
        <authorList>
            <person name="Zhang D.-C."/>
        </authorList>
    </citation>
    <scope>NUCLEOTIDE SEQUENCE [LARGE SCALE GENOMIC DNA]</scope>
    <source>
        <strain evidence="6 7">KN1116</strain>
    </source>
</reference>
<feature type="transmembrane region" description="Helical" evidence="5">
    <location>
        <begin position="6"/>
        <end position="25"/>
    </location>
</feature>
<protein>
    <submittedName>
        <fullName evidence="6">ZIP family metal transporter</fullName>
    </submittedName>
</protein>
<dbReference type="AlphaFoldDB" id="A0A9E5MI73"/>
<proteinExistence type="predicted"/>
<name>A0A9E5MI73_9MICO</name>
<comment type="caution">
    <text evidence="6">The sequence shown here is derived from an EMBL/GenBank/DDBJ whole genome shotgun (WGS) entry which is preliminary data.</text>
</comment>
<dbReference type="GO" id="GO:0016020">
    <property type="term" value="C:membrane"/>
    <property type="evidence" value="ECO:0007669"/>
    <property type="project" value="UniProtKB-SubCell"/>
</dbReference>
<feature type="transmembrane region" description="Helical" evidence="5">
    <location>
        <begin position="61"/>
        <end position="81"/>
    </location>
</feature>
<feature type="transmembrane region" description="Helical" evidence="5">
    <location>
        <begin position="223"/>
        <end position="242"/>
    </location>
</feature>
<keyword evidence="4 5" id="KW-0472">Membrane</keyword>
<keyword evidence="2 5" id="KW-0812">Transmembrane</keyword>
<dbReference type="GO" id="GO:0046873">
    <property type="term" value="F:metal ion transmembrane transporter activity"/>
    <property type="evidence" value="ECO:0007669"/>
    <property type="project" value="InterPro"/>
</dbReference>
<gene>
    <name evidence="6" type="ORF">FK219_008410</name>
</gene>
<feature type="transmembrane region" description="Helical" evidence="5">
    <location>
        <begin position="190"/>
        <end position="211"/>
    </location>
</feature>
<evidence type="ECO:0000256" key="3">
    <source>
        <dbReference type="ARBA" id="ARBA00022989"/>
    </source>
</evidence>
<sequence length="243" mass="25121">MNDFLLVLGLAALPAVGTMLGGLAAEVVGVSGRRLSLALHFATGIVLAVVGLELMREALRASAPWITIAAFALGGLGFLGIERSLAYVKRRFGSGEVDTGPSAIFAGVSIDLFSDGVMIGTGTVINPGLGLILALGQVPADIPEGFAAIATLRRSGVGRRTRLILSFSFAIPVLVGATIGYLALRSAPEIITLSVLAFTGGLLTSMAVEEMTTQAHQERSSRLEPFFLTAGFALFALISAYVG</sequence>
<dbReference type="OrthoDB" id="1418968at2"/>
<dbReference type="Proteomes" id="UP000818266">
    <property type="component" value="Unassembled WGS sequence"/>
</dbReference>
<evidence type="ECO:0000256" key="5">
    <source>
        <dbReference type="SAM" id="Phobius"/>
    </source>
</evidence>
<accession>A0A9E5MI73</accession>
<evidence type="ECO:0000256" key="4">
    <source>
        <dbReference type="ARBA" id="ARBA00023136"/>
    </source>
</evidence>
<evidence type="ECO:0000256" key="2">
    <source>
        <dbReference type="ARBA" id="ARBA00022692"/>
    </source>
</evidence>
<dbReference type="RefSeq" id="WP_152583657.1">
    <property type="nucleotide sequence ID" value="NZ_VIKT02000012.1"/>
</dbReference>
<dbReference type="Pfam" id="PF02535">
    <property type="entry name" value="Zip"/>
    <property type="match status" value="1"/>
</dbReference>
<reference evidence="6 7" key="1">
    <citation type="submission" date="2019-06" db="EMBL/GenBank/DDBJ databases">
        <authorList>
            <person name="De-Chao Zhang Q."/>
        </authorList>
    </citation>
    <scope>NUCLEOTIDE SEQUENCE [LARGE SCALE GENOMIC DNA]</scope>
    <source>
        <strain evidence="6 7">KN1116</strain>
    </source>
</reference>
<feature type="transmembrane region" description="Helical" evidence="5">
    <location>
        <begin position="37"/>
        <end position="55"/>
    </location>
</feature>
<evidence type="ECO:0000313" key="6">
    <source>
        <dbReference type="EMBL" id="NHF63260.1"/>
    </source>
</evidence>
<keyword evidence="3 5" id="KW-1133">Transmembrane helix</keyword>
<dbReference type="EMBL" id="VIKT02000012">
    <property type="protein sequence ID" value="NHF63260.1"/>
    <property type="molecule type" value="Genomic_DNA"/>
</dbReference>
<evidence type="ECO:0000256" key="1">
    <source>
        <dbReference type="ARBA" id="ARBA00004141"/>
    </source>
</evidence>
<dbReference type="InterPro" id="IPR003689">
    <property type="entry name" value="ZIP"/>
</dbReference>
<evidence type="ECO:0000313" key="7">
    <source>
        <dbReference type="Proteomes" id="UP000818266"/>
    </source>
</evidence>